<accession>A0A512LAG6</accession>
<name>A0A512LAG6_9PROT</name>
<dbReference type="RefSeq" id="WP_147074439.1">
    <property type="nucleotide sequence ID" value="NZ_AP021884.1"/>
</dbReference>
<keyword evidence="2" id="KW-1185">Reference proteome</keyword>
<protein>
    <recommendedName>
        <fullName evidence="3">Crp/Fnr family transcriptional regulator</fullName>
    </recommendedName>
</protein>
<organism evidence="1 2">
    <name type="scientific">Sulfuriferula plumbiphila</name>
    <dbReference type="NCBI Taxonomy" id="171865"/>
    <lineage>
        <taxon>Bacteria</taxon>
        <taxon>Pseudomonadati</taxon>
        <taxon>Pseudomonadota</taxon>
        <taxon>Betaproteobacteria</taxon>
        <taxon>Nitrosomonadales</taxon>
        <taxon>Sulfuricellaceae</taxon>
        <taxon>Sulfuriferula</taxon>
    </lineage>
</organism>
<dbReference type="OrthoDB" id="8481263at2"/>
<evidence type="ECO:0000313" key="1">
    <source>
        <dbReference type="EMBL" id="GEP31470.1"/>
    </source>
</evidence>
<evidence type="ECO:0000313" key="2">
    <source>
        <dbReference type="Proteomes" id="UP000321337"/>
    </source>
</evidence>
<sequence length="118" mass="13477">MTQNEKKLLQQFRGLTENQRETLLDFAAFLAARGEVAAATEPVQPLPIERPAQESVVKAIKRLMATYPMLERNRLLHETSNQMTRHVIHGVPAVAVIDDLEALFRRHYEAHIAPPEER</sequence>
<comment type="caution">
    <text evidence="1">The sequence shown here is derived from an EMBL/GenBank/DDBJ whole genome shotgun (WGS) entry which is preliminary data.</text>
</comment>
<reference evidence="1 2" key="1">
    <citation type="submission" date="2019-07" db="EMBL/GenBank/DDBJ databases">
        <title>Whole genome shotgun sequence of Thiobacillus plumbophilus NBRC 107929.</title>
        <authorList>
            <person name="Hosoyama A."/>
            <person name="Uohara A."/>
            <person name="Ohji S."/>
            <person name="Ichikawa N."/>
        </authorList>
    </citation>
    <scope>NUCLEOTIDE SEQUENCE [LARGE SCALE GENOMIC DNA]</scope>
    <source>
        <strain evidence="1 2">NBRC 107929</strain>
    </source>
</reference>
<evidence type="ECO:0008006" key="3">
    <source>
        <dbReference type="Google" id="ProtNLM"/>
    </source>
</evidence>
<proteinExistence type="predicted"/>
<gene>
    <name evidence="1" type="ORF">TPL01_26080</name>
</gene>
<dbReference type="AlphaFoldDB" id="A0A512LAG6"/>
<dbReference type="Proteomes" id="UP000321337">
    <property type="component" value="Unassembled WGS sequence"/>
</dbReference>
<dbReference type="EMBL" id="BKAD01000030">
    <property type="protein sequence ID" value="GEP31470.1"/>
    <property type="molecule type" value="Genomic_DNA"/>
</dbReference>